<dbReference type="Proteomes" id="UP001152320">
    <property type="component" value="Unassembled WGS sequence"/>
</dbReference>
<evidence type="ECO:0000313" key="3">
    <source>
        <dbReference type="Proteomes" id="UP001152320"/>
    </source>
</evidence>
<gene>
    <name evidence="2" type="ORF">HOLleu_42353</name>
</gene>
<name>A0A9Q0YAL6_HOLLE</name>
<proteinExistence type="predicted"/>
<dbReference type="OrthoDB" id="10608803at2759"/>
<feature type="region of interest" description="Disordered" evidence="1">
    <location>
        <begin position="121"/>
        <end position="180"/>
    </location>
</feature>
<evidence type="ECO:0000256" key="1">
    <source>
        <dbReference type="SAM" id="MobiDB-lite"/>
    </source>
</evidence>
<feature type="compositionally biased region" description="Polar residues" evidence="1">
    <location>
        <begin position="139"/>
        <end position="165"/>
    </location>
</feature>
<dbReference type="EMBL" id="JAIZAY010000058">
    <property type="protein sequence ID" value="KAJ8019208.1"/>
    <property type="molecule type" value="Genomic_DNA"/>
</dbReference>
<organism evidence="2 3">
    <name type="scientific">Holothuria leucospilota</name>
    <name type="common">Black long sea cucumber</name>
    <name type="synonym">Mertensiothuria leucospilota</name>
    <dbReference type="NCBI Taxonomy" id="206669"/>
    <lineage>
        <taxon>Eukaryota</taxon>
        <taxon>Metazoa</taxon>
        <taxon>Echinodermata</taxon>
        <taxon>Eleutherozoa</taxon>
        <taxon>Echinozoa</taxon>
        <taxon>Holothuroidea</taxon>
        <taxon>Aspidochirotacea</taxon>
        <taxon>Aspidochirotida</taxon>
        <taxon>Holothuriidae</taxon>
        <taxon>Holothuria</taxon>
    </lineage>
</organism>
<accession>A0A9Q0YAL6</accession>
<evidence type="ECO:0000313" key="2">
    <source>
        <dbReference type="EMBL" id="KAJ8019208.1"/>
    </source>
</evidence>
<dbReference type="AlphaFoldDB" id="A0A9Q0YAL6"/>
<reference evidence="2" key="1">
    <citation type="submission" date="2021-10" db="EMBL/GenBank/DDBJ databases">
        <title>Tropical sea cucumber genome reveals ecological adaptation and Cuvierian tubules defense mechanism.</title>
        <authorList>
            <person name="Chen T."/>
        </authorList>
    </citation>
    <scope>NUCLEOTIDE SEQUENCE</scope>
    <source>
        <strain evidence="2">Nanhai2018</strain>
        <tissue evidence="2">Muscle</tissue>
    </source>
</reference>
<comment type="caution">
    <text evidence="2">The sequence shown here is derived from an EMBL/GenBank/DDBJ whole genome shotgun (WGS) entry which is preliminary data.</text>
</comment>
<protein>
    <submittedName>
        <fullName evidence="2">Uncharacterized protein</fullName>
    </submittedName>
</protein>
<sequence length="180" mass="20085">MISTLNFQPLNRKEAYTSIDVICPHRPGKHKLKLKVDTGALGNTLPLRDRYVPMMHGKEIVEPSCATLKAYNQICPAIGGLPTCDNLNLVTIHSATTSSEQQGAASGNMPTIRSILDLATRQTPDRQKAHRQTSHEQFEQSCRSDIQQPSSLIESNPPRNNQVKTTRLGRPISPPNRYRY</sequence>
<keyword evidence="3" id="KW-1185">Reference proteome</keyword>
<feature type="compositionally biased region" description="Basic and acidic residues" evidence="1">
    <location>
        <begin position="123"/>
        <end position="138"/>
    </location>
</feature>